<reference evidence="2" key="1">
    <citation type="submission" date="2023-04" db="EMBL/GenBank/DDBJ databases">
        <authorList>
            <person name="Vijverberg K."/>
            <person name="Xiong W."/>
            <person name="Schranz E."/>
        </authorList>
    </citation>
    <scope>NUCLEOTIDE SEQUENCE</scope>
</reference>
<keyword evidence="1" id="KW-0812">Transmembrane</keyword>
<keyword evidence="3" id="KW-1185">Reference proteome</keyword>
<evidence type="ECO:0000256" key="1">
    <source>
        <dbReference type="SAM" id="Phobius"/>
    </source>
</evidence>
<feature type="transmembrane region" description="Helical" evidence="1">
    <location>
        <begin position="6"/>
        <end position="27"/>
    </location>
</feature>
<name>A0AA35Z6Z9_LACSI</name>
<dbReference type="Proteomes" id="UP001177003">
    <property type="component" value="Chromosome 5"/>
</dbReference>
<protein>
    <submittedName>
        <fullName evidence="2">Uncharacterized protein</fullName>
    </submittedName>
</protein>
<dbReference type="EMBL" id="OX465081">
    <property type="protein sequence ID" value="CAI9286462.1"/>
    <property type="molecule type" value="Genomic_DNA"/>
</dbReference>
<proteinExistence type="predicted"/>
<evidence type="ECO:0000313" key="3">
    <source>
        <dbReference type="Proteomes" id="UP001177003"/>
    </source>
</evidence>
<dbReference type="AlphaFoldDB" id="A0AA35Z6Z9"/>
<evidence type="ECO:0000313" key="2">
    <source>
        <dbReference type="EMBL" id="CAI9286462.1"/>
    </source>
</evidence>
<accession>A0AA35Z6Z9</accession>
<gene>
    <name evidence="2" type="ORF">LSALG_LOCUS25879</name>
</gene>
<organism evidence="2 3">
    <name type="scientific">Lactuca saligna</name>
    <name type="common">Willowleaf lettuce</name>
    <dbReference type="NCBI Taxonomy" id="75948"/>
    <lineage>
        <taxon>Eukaryota</taxon>
        <taxon>Viridiplantae</taxon>
        <taxon>Streptophyta</taxon>
        <taxon>Embryophyta</taxon>
        <taxon>Tracheophyta</taxon>
        <taxon>Spermatophyta</taxon>
        <taxon>Magnoliopsida</taxon>
        <taxon>eudicotyledons</taxon>
        <taxon>Gunneridae</taxon>
        <taxon>Pentapetalae</taxon>
        <taxon>asterids</taxon>
        <taxon>campanulids</taxon>
        <taxon>Asterales</taxon>
        <taxon>Asteraceae</taxon>
        <taxon>Cichorioideae</taxon>
        <taxon>Cichorieae</taxon>
        <taxon>Lactucinae</taxon>
        <taxon>Lactuca</taxon>
    </lineage>
</organism>
<keyword evidence="1" id="KW-1133">Transmembrane helix</keyword>
<keyword evidence="1" id="KW-0472">Membrane</keyword>
<sequence length="107" mass="11686">MTYVWSSQGAVLATAVAVSGTVILLFLSREKATFLENTTRNQDSGGSAKSGFHCKLTNLFTKTIVLAYRSNETKYKGLRLFRWVDLAADEAEGEETVATVKGGLDDF</sequence>